<feature type="compositionally biased region" description="Basic and acidic residues" evidence="1">
    <location>
        <begin position="46"/>
        <end position="56"/>
    </location>
</feature>
<evidence type="ECO:0000313" key="2">
    <source>
        <dbReference type="EMBL" id="VDM79171.1"/>
    </source>
</evidence>
<keyword evidence="3" id="KW-1185">Reference proteome</keyword>
<proteinExistence type="predicted"/>
<accession>A0A3P7J203</accession>
<dbReference type="Proteomes" id="UP000270094">
    <property type="component" value="Unassembled WGS sequence"/>
</dbReference>
<dbReference type="AlphaFoldDB" id="A0A3P7J203"/>
<dbReference type="EMBL" id="UYYB01104195">
    <property type="protein sequence ID" value="VDM79171.1"/>
    <property type="molecule type" value="Genomic_DNA"/>
</dbReference>
<reference evidence="2 3" key="1">
    <citation type="submission" date="2018-11" db="EMBL/GenBank/DDBJ databases">
        <authorList>
            <consortium name="Pathogen Informatics"/>
        </authorList>
    </citation>
    <scope>NUCLEOTIDE SEQUENCE [LARGE SCALE GENOMIC DNA]</scope>
</reference>
<evidence type="ECO:0000313" key="3">
    <source>
        <dbReference type="Proteomes" id="UP000270094"/>
    </source>
</evidence>
<name>A0A3P7J203_STRVU</name>
<protein>
    <submittedName>
        <fullName evidence="2">Uncharacterized protein</fullName>
    </submittedName>
</protein>
<sequence length="100" mass="11133">MDKSPKPTVEETVEVTKTSEQTSPETATPEEKLPTPPPSPVEGVEEPFKVKKLTETTDKEAGDSLKVKDVSFFEFLSFLAIFLERGKRAISKKLVHFHTG</sequence>
<evidence type="ECO:0000256" key="1">
    <source>
        <dbReference type="SAM" id="MobiDB-lite"/>
    </source>
</evidence>
<organism evidence="2 3">
    <name type="scientific">Strongylus vulgaris</name>
    <name type="common">Blood worm</name>
    <dbReference type="NCBI Taxonomy" id="40348"/>
    <lineage>
        <taxon>Eukaryota</taxon>
        <taxon>Metazoa</taxon>
        <taxon>Ecdysozoa</taxon>
        <taxon>Nematoda</taxon>
        <taxon>Chromadorea</taxon>
        <taxon>Rhabditida</taxon>
        <taxon>Rhabditina</taxon>
        <taxon>Rhabditomorpha</taxon>
        <taxon>Strongyloidea</taxon>
        <taxon>Strongylidae</taxon>
        <taxon>Strongylus</taxon>
    </lineage>
</organism>
<feature type="region of interest" description="Disordered" evidence="1">
    <location>
        <begin position="1"/>
        <end position="56"/>
    </location>
</feature>
<gene>
    <name evidence="2" type="ORF">SVUK_LOCUS14169</name>
</gene>
<feature type="compositionally biased region" description="Low complexity" evidence="1">
    <location>
        <begin position="15"/>
        <end position="27"/>
    </location>
</feature>